<dbReference type="Proteomes" id="UP001054945">
    <property type="component" value="Unassembled WGS sequence"/>
</dbReference>
<gene>
    <name evidence="1" type="ORF">CEXT_103401</name>
</gene>
<evidence type="ECO:0000313" key="1">
    <source>
        <dbReference type="EMBL" id="GIX95627.1"/>
    </source>
</evidence>
<evidence type="ECO:0000313" key="2">
    <source>
        <dbReference type="Proteomes" id="UP001054945"/>
    </source>
</evidence>
<proteinExistence type="predicted"/>
<comment type="caution">
    <text evidence="1">The sequence shown here is derived from an EMBL/GenBank/DDBJ whole genome shotgun (WGS) entry which is preliminary data.</text>
</comment>
<accession>A0AAV4PDX0</accession>
<name>A0AAV4PDX0_CAEEX</name>
<organism evidence="1 2">
    <name type="scientific">Caerostris extrusa</name>
    <name type="common">Bark spider</name>
    <name type="synonym">Caerostris bankana</name>
    <dbReference type="NCBI Taxonomy" id="172846"/>
    <lineage>
        <taxon>Eukaryota</taxon>
        <taxon>Metazoa</taxon>
        <taxon>Ecdysozoa</taxon>
        <taxon>Arthropoda</taxon>
        <taxon>Chelicerata</taxon>
        <taxon>Arachnida</taxon>
        <taxon>Araneae</taxon>
        <taxon>Araneomorphae</taxon>
        <taxon>Entelegynae</taxon>
        <taxon>Araneoidea</taxon>
        <taxon>Araneidae</taxon>
        <taxon>Caerostris</taxon>
    </lineage>
</organism>
<dbReference type="EMBL" id="BPLR01004543">
    <property type="protein sequence ID" value="GIX95627.1"/>
    <property type="molecule type" value="Genomic_DNA"/>
</dbReference>
<keyword evidence="2" id="KW-1185">Reference proteome</keyword>
<sequence>MFGMASGIAFRHFEWVSEACYLQVWLSDISVSVACYFQVWLPDNLNEYLNHVVWHQVLLSDILNGYLKPAIFRYGFQTFRMSVRSMLSSDVAFRHFQ</sequence>
<dbReference type="AlphaFoldDB" id="A0AAV4PDX0"/>
<protein>
    <submittedName>
        <fullName evidence="1">Uncharacterized protein</fullName>
    </submittedName>
</protein>
<reference evidence="1 2" key="1">
    <citation type="submission" date="2021-06" db="EMBL/GenBank/DDBJ databases">
        <title>Caerostris extrusa draft genome.</title>
        <authorList>
            <person name="Kono N."/>
            <person name="Arakawa K."/>
        </authorList>
    </citation>
    <scope>NUCLEOTIDE SEQUENCE [LARGE SCALE GENOMIC DNA]</scope>
</reference>